<evidence type="ECO:0000313" key="2">
    <source>
        <dbReference type="Proteomes" id="UP000551616"/>
    </source>
</evidence>
<dbReference type="AlphaFoldDB" id="A0A7V8V7X9"/>
<gene>
    <name evidence="1" type="ORF">HOV93_37270</name>
</gene>
<protein>
    <submittedName>
        <fullName evidence="1">Uncharacterized protein</fullName>
    </submittedName>
</protein>
<name>A0A7V8V7X9_9BACT</name>
<comment type="caution">
    <text evidence="1">The sequence shown here is derived from an EMBL/GenBank/DDBJ whole genome shotgun (WGS) entry which is preliminary data.</text>
</comment>
<accession>A0A7V8V7X9</accession>
<organism evidence="1 2">
    <name type="scientific">Bremerella alba</name>
    <dbReference type="NCBI Taxonomy" id="980252"/>
    <lineage>
        <taxon>Bacteria</taxon>
        <taxon>Pseudomonadati</taxon>
        <taxon>Planctomycetota</taxon>
        <taxon>Planctomycetia</taxon>
        <taxon>Pirellulales</taxon>
        <taxon>Pirellulaceae</taxon>
        <taxon>Bremerella</taxon>
    </lineage>
</organism>
<dbReference type="RefSeq" id="WP_207397937.1">
    <property type="nucleotide sequence ID" value="NZ_JABRWO010000010.1"/>
</dbReference>
<sequence length="233" mass="25301">MPAWTVNNAWTATAIQSYRNYAKTNGPKRAGKLRSTCEDLSIRMVVDFAEQNGLPVFFGNNANSQGLDPAKYSSKSAYLDAVLPSTGASDLLTYNTVAMVKGAQKGNSVASLRLAKPGDLIILYPGGGHVQVVTSVSPGVVDVVQGNFRPPKQQCGTVERIWYGENQNDPASRCYIGEIVAKKSYVRSGTPIKWIYAGGSDIFAKEQGRLCLWDFNNWNNFVPNFNPAKATAP</sequence>
<keyword evidence="2" id="KW-1185">Reference proteome</keyword>
<evidence type="ECO:0000313" key="1">
    <source>
        <dbReference type="EMBL" id="MBA2116536.1"/>
    </source>
</evidence>
<proteinExistence type="predicted"/>
<dbReference type="Proteomes" id="UP000551616">
    <property type="component" value="Unassembled WGS sequence"/>
</dbReference>
<dbReference type="EMBL" id="JABRWO010000010">
    <property type="protein sequence ID" value="MBA2116536.1"/>
    <property type="molecule type" value="Genomic_DNA"/>
</dbReference>
<reference evidence="1 2" key="1">
    <citation type="submission" date="2020-05" db="EMBL/GenBank/DDBJ databases">
        <title>Bremerella alba sp. nov., a novel planctomycete isolated from the surface of the macroalga Fucus spiralis.</title>
        <authorList>
            <person name="Godinho O."/>
            <person name="Botelho R."/>
            <person name="Albuquerque L."/>
            <person name="Wiegand S."/>
            <person name="Da Costa M.S."/>
            <person name="Lobo-Da-Cunha A."/>
            <person name="Jogler C."/>
            <person name="Lage O.M."/>
        </authorList>
    </citation>
    <scope>NUCLEOTIDE SEQUENCE [LARGE SCALE GENOMIC DNA]</scope>
    <source>
        <strain evidence="1 2">FF15</strain>
    </source>
</reference>